<name>A0A132MVZ9_9ACTN</name>
<feature type="compositionally biased region" description="Low complexity" evidence="1">
    <location>
        <begin position="570"/>
        <end position="600"/>
    </location>
</feature>
<feature type="compositionally biased region" description="Low complexity" evidence="1">
    <location>
        <begin position="651"/>
        <end position="664"/>
    </location>
</feature>
<feature type="compositionally biased region" description="Basic and acidic residues" evidence="1">
    <location>
        <begin position="501"/>
        <end position="521"/>
    </location>
</feature>
<accession>A0A132MVZ9</accession>
<feature type="compositionally biased region" description="Basic and acidic residues" evidence="1">
    <location>
        <begin position="271"/>
        <end position="302"/>
    </location>
</feature>
<evidence type="ECO:0000259" key="2">
    <source>
        <dbReference type="Pfam" id="PF13699"/>
    </source>
</evidence>
<dbReference type="Proteomes" id="UP000070188">
    <property type="component" value="Unassembled WGS sequence"/>
</dbReference>
<feature type="compositionally biased region" description="Low complexity" evidence="1">
    <location>
        <begin position="385"/>
        <end position="394"/>
    </location>
</feature>
<dbReference type="RefSeq" id="WP_066888936.1">
    <property type="nucleotide sequence ID" value="NZ_LAXD01000001.1"/>
</dbReference>
<evidence type="ECO:0000313" key="3">
    <source>
        <dbReference type="EMBL" id="KWX02088.1"/>
    </source>
</evidence>
<feature type="compositionally biased region" description="Basic and acidic residues" evidence="1">
    <location>
        <begin position="322"/>
        <end position="384"/>
    </location>
</feature>
<dbReference type="EMBL" id="LAXD01000001">
    <property type="protein sequence ID" value="KWX02088.1"/>
    <property type="molecule type" value="Genomic_DNA"/>
</dbReference>
<evidence type="ECO:0000256" key="1">
    <source>
        <dbReference type="SAM" id="MobiDB-lite"/>
    </source>
</evidence>
<sequence length="718" mass="75122">MTRVRAQQRPAAEPNHARTARPPEPREVLAAAGRPLDPGLRRDLEGRLGHDFSRVRVHTDRDAALLAELVGADAVTVGQDIFFASGAYRPDTADGRRLLAHELLHTIQVPDAPGALRAGRDPGALSLPFEPLEREAEQGARALAEEPVGPRPAPGATWLRYATVSAEQYRAERLDPATLVDRLAAGILRSLRGDPTDASGRVRLQLARFAPQLRDAVLDKLQTRLPSPEHARLLELTAQDETAPVASSGVPQPVIGITERGDSGAGADGPRPGEDDAERNAGDDAARDPRDRERGDRDRAPEEEPEPEDREGEDVSREDEERDGRGEEERDREKENQENKDQKEEEKGGKESKNGKESEEEKADRDQEAGEKERREEKGERQAAEEAQPAVPGQPGAPPLGAPGSQPPAGQVGGGEPLAAAPVGAGGAEPVQPERVDQIAEAPDSPLVRHGLVRRRGAGGDAAEDTRPEEEPLGAEPAATAELPVPEPPERLPGEPAQEQQAERRAQRRLEDYLPKSDFDVSRVPTAEEELRLPEPGAPPRPKEVPSFPAPPPVEAEHTEESEETAGRLAEPAGAAVGEATGPAAAPGERVAAPQPAPVEEAAEPRADDVFAAVDAEADRAGADRAEPAAAAGGVPAAAQLTGTEPAGTLEGAPGTATAEPAGAGPAGTPGSGAEPIGLPAGGGRPARAGWLGGGRPAGPDGMAGPGSVVRPGRTRPP</sequence>
<evidence type="ECO:0000313" key="4">
    <source>
        <dbReference type="Proteomes" id="UP000070188"/>
    </source>
</evidence>
<feature type="compositionally biased region" description="Gly residues" evidence="1">
    <location>
        <begin position="680"/>
        <end position="705"/>
    </location>
</feature>
<dbReference type="STRING" id="1469144.LI90_3127"/>
<dbReference type="AlphaFoldDB" id="A0A132MVZ9"/>
<feature type="compositionally biased region" description="Acidic residues" evidence="1">
    <location>
        <begin position="303"/>
        <end position="321"/>
    </location>
</feature>
<feature type="domain" description="eCIS core" evidence="2">
    <location>
        <begin position="35"/>
        <end position="109"/>
    </location>
</feature>
<feature type="compositionally biased region" description="Low complexity" evidence="1">
    <location>
        <begin position="474"/>
        <end position="484"/>
    </location>
</feature>
<feature type="compositionally biased region" description="Low complexity" evidence="1">
    <location>
        <begin position="417"/>
        <end position="431"/>
    </location>
</feature>
<dbReference type="InterPro" id="IPR025295">
    <property type="entry name" value="eCIS_core_dom"/>
</dbReference>
<feature type="region of interest" description="Disordered" evidence="1">
    <location>
        <begin position="237"/>
        <end position="718"/>
    </location>
</feature>
<proteinExistence type="predicted"/>
<dbReference type="Pfam" id="PF13699">
    <property type="entry name" value="eCIS_core"/>
    <property type="match status" value="1"/>
</dbReference>
<reference evidence="4" key="1">
    <citation type="submission" date="2015-04" db="EMBL/GenBank/DDBJ databases">
        <title>Physiological reanalysis, assessment of diazotrophy, and genome sequences of multiple isolates of Streptomyces thermoautotrophicus.</title>
        <authorList>
            <person name="MacKellar D.C."/>
            <person name="Lieber L."/>
            <person name="Norman J."/>
            <person name="Bolger A."/>
            <person name="Tobin C."/>
            <person name="Murray J.W."/>
            <person name="Chang R."/>
            <person name="Ford T."/>
            <person name="Nguyen P.Q."/>
            <person name="Woodward J."/>
            <person name="Permingeat H."/>
            <person name="Joshi N.S."/>
            <person name="Silver P.A."/>
            <person name="Usadel B."/>
            <person name="Rutherford A.W."/>
            <person name="Friesen M."/>
            <person name="Prell J."/>
        </authorList>
    </citation>
    <scope>NUCLEOTIDE SEQUENCE [LARGE SCALE GENOMIC DNA]</scope>
    <source>
        <strain evidence="4">H1</strain>
    </source>
</reference>
<feature type="compositionally biased region" description="Basic and acidic residues" evidence="1">
    <location>
        <begin position="617"/>
        <end position="627"/>
    </location>
</feature>
<dbReference type="PATRIC" id="fig|1469144.10.peg.3371"/>
<feature type="region of interest" description="Disordered" evidence="1">
    <location>
        <begin position="1"/>
        <end position="26"/>
    </location>
</feature>
<comment type="caution">
    <text evidence="3">The sequence shown here is derived from an EMBL/GenBank/DDBJ whole genome shotgun (WGS) entry which is preliminary data.</text>
</comment>
<protein>
    <recommendedName>
        <fullName evidence="2">eCIS core domain-containing protein</fullName>
    </recommendedName>
</protein>
<gene>
    <name evidence="3" type="ORF">LI90_3127</name>
</gene>
<keyword evidence="4" id="KW-1185">Reference proteome</keyword>
<feature type="compositionally biased region" description="Low complexity" evidence="1">
    <location>
        <begin position="628"/>
        <end position="639"/>
    </location>
</feature>
<organism evidence="3 4">
    <name type="scientific">Carbonactinospora thermoautotrophica</name>
    <dbReference type="NCBI Taxonomy" id="1469144"/>
    <lineage>
        <taxon>Bacteria</taxon>
        <taxon>Bacillati</taxon>
        <taxon>Actinomycetota</taxon>
        <taxon>Actinomycetes</taxon>
        <taxon>Kitasatosporales</taxon>
        <taxon>Carbonactinosporaceae</taxon>
        <taxon>Carbonactinospora</taxon>
    </lineage>
</organism>